<evidence type="ECO:0000256" key="4">
    <source>
        <dbReference type="ARBA" id="ARBA00022692"/>
    </source>
</evidence>
<dbReference type="InterPro" id="IPR000515">
    <property type="entry name" value="MetI-like"/>
</dbReference>
<keyword evidence="6 7" id="KW-0472">Membrane</keyword>
<feature type="domain" description="ABC transmembrane type-1" evidence="8">
    <location>
        <begin position="204"/>
        <end position="418"/>
    </location>
</feature>
<evidence type="ECO:0000313" key="9">
    <source>
        <dbReference type="EMBL" id="MBA4543683.1"/>
    </source>
</evidence>
<dbReference type="RefSeq" id="WP_033099075.1">
    <property type="nucleotide sequence ID" value="NZ_JACEIP010000019.1"/>
</dbReference>
<evidence type="ECO:0000259" key="8">
    <source>
        <dbReference type="PROSITE" id="PS50928"/>
    </source>
</evidence>
<evidence type="ECO:0000256" key="5">
    <source>
        <dbReference type="ARBA" id="ARBA00022989"/>
    </source>
</evidence>
<organism evidence="9 10">
    <name type="scientific">Thermoactinomyces daqus</name>
    <dbReference type="NCBI Taxonomy" id="1329516"/>
    <lineage>
        <taxon>Bacteria</taxon>
        <taxon>Bacillati</taxon>
        <taxon>Bacillota</taxon>
        <taxon>Bacilli</taxon>
        <taxon>Bacillales</taxon>
        <taxon>Thermoactinomycetaceae</taxon>
        <taxon>Thermoactinomyces</taxon>
    </lineage>
</organism>
<evidence type="ECO:0000256" key="2">
    <source>
        <dbReference type="ARBA" id="ARBA00022448"/>
    </source>
</evidence>
<feature type="transmembrane region" description="Helical" evidence="7">
    <location>
        <begin position="401"/>
        <end position="423"/>
    </location>
</feature>
<dbReference type="Proteomes" id="UP000530514">
    <property type="component" value="Unassembled WGS sequence"/>
</dbReference>
<dbReference type="EMBL" id="JACEIP010000019">
    <property type="protein sequence ID" value="MBA4543683.1"/>
    <property type="molecule type" value="Genomic_DNA"/>
</dbReference>
<dbReference type="PROSITE" id="PS50928">
    <property type="entry name" value="ABC_TM1"/>
    <property type="match status" value="1"/>
</dbReference>
<keyword evidence="5 7" id="KW-1133">Transmembrane helix</keyword>
<keyword evidence="2 7" id="KW-0813">Transport</keyword>
<evidence type="ECO:0000256" key="3">
    <source>
        <dbReference type="ARBA" id="ARBA00022475"/>
    </source>
</evidence>
<dbReference type="Pfam" id="PF00528">
    <property type="entry name" value="BPD_transp_1"/>
    <property type="match status" value="1"/>
</dbReference>
<dbReference type="InterPro" id="IPR035906">
    <property type="entry name" value="MetI-like_sf"/>
</dbReference>
<dbReference type="PANTHER" id="PTHR30193:SF37">
    <property type="entry name" value="INNER MEMBRANE ABC TRANSPORTER PERMEASE PROTEIN YCJO"/>
    <property type="match status" value="1"/>
</dbReference>
<accession>A0A7W1XBV2</accession>
<comment type="similarity">
    <text evidence="7">Belongs to the binding-protein-dependent transport system permease family.</text>
</comment>
<name>A0A7W1XBV2_9BACL</name>
<keyword evidence="4 7" id="KW-0812">Transmembrane</keyword>
<sequence>MWRTWTQSEKRMGLILILPTLITILVIAIWPVLRSFWISLYDVELNNPAKTEIHHSYGIDMEKFVNIFPLLTKNLDESSAKADPQTKQQLEEIKRKAEQLKAVLDGNPQFSRQYKQVDDILFDGQSVPDDLKIFKLDKAQADKVTGEMKVIRQQLAEMTEAHQLTDNTLAGLSNGLTESLIQPNFVGLKYYEKLLTGGRLWASLTNTMIFTVVSVGLELVLGLMIALVVNRSFRGRGLVRAAVLIPWAIPTVISALMWKFMFDGQNGIMAKFFAQIGLVSDMGLLLTTKWGSMFAVIFADVWKTTPFMSLLLLAGLQMIPESLYEAAAVDGASKVQQFFRITLPQLKSTILVSLLFRTLDAFRVFDLVYVLTGGGPANSTETISIYAYKTMFAQMDFGRGSALSVIVFICVAIISMIFVKLLGSDLISDGQGK</sequence>
<feature type="transmembrane region" description="Helical" evidence="7">
    <location>
        <begin position="12"/>
        <end position="33"/>
    </location>
</feature>
<keyword evidence="3" id="KW-1003">Cell membrane</keyword>
<dbReference type="AlphaFoldDB" id="A0A7W1XBV2"/>
<reference evidence="9 10" key="1">
    <citation type="submission" date="2020-07" db="EMBL/GenBank/DDBJ databases">
        <authorList>
            <person name="Feng H."/>
        </authorList>
    </citation>
    <scope>NUCLEOTIDE SEQUENCE [LARGE SCALE GENOMIC DNA]</scope>
    <source>
        <strain evidence="10">s-11</strain>
    </source>
</reference>
<comment type="caution">
    <text evidence="9">The sequence shown here is derived from an EMBL/GenBank/DDBJ whole genome shotgun (WGS) entry which is preliminary data.</text>
</comment>
<dbReference type="SUPFAM" id="SSF161098">
    <property type="entry name" value="MetI-like"/>
    <property type="match status" value="1"/>
</dbReference>
<dbReference type="CDD" id="cd06261">
    <property type="entry name" value="TM_PBP2"/>
    <property type="match status" value="1"/>
</dbReference>
<dbReference type="PANTHER" id="PTHR30193">
    <property type="entry name" value="ABC TRANSPORTER PERMEASE PROTEIN"/>
    <property type="match status" value="1"/>
</dbReference>
<dbReference type="InterPro" id="IPR051393">
    <property type="entry name" value="ABC_transporter_permease"/>
</dbReference>
<keyword evidence="10" id="KW-1185">Reference proteome</keyword>
<protein>
    <submittedName>
        <fullName evidence="9">Sugar ABC transporter permease</fullName>
    </submittedName>
</protein>
<proteinExistence type="inferred from homology"/>
<dbReference type="OrthoDB" id="9783714at2"/>
<dbReference type="Gene3D" id="1.10.3720.10">
    <property type="entry name" value="MetI-like"/>
    <property type="match status" value="1"/>
</dbReference>
<evidence type="ECO:0000256" key="7">
    <source>
        <dbReference type="RuleBase" id="RU363032"/>
    </source>
</evidence>
<dbReference type="GO" id="GO:0055085">
    <property type="term" value="P:transmembrane transport"/>
    <property type="evidence" value="ECO:0007669"/>
    <property type="project" value="InterPro"/>
</dbReference>
<dbReference type="GO" id="GO:0005886">
    <property type="term" value="C:plasma membrane"/>
    <property type="evidence" value="ECO:0007669"/>
    <property type="project" value="UniProtKB-SubCell"/>
</dbReference>
<comment type="subcellular location">
    <subcellularLocation>
        <location evidence="1 7">Cell membrane</location>
        <topology evidence="1 7">Multi-pass membrane protein</topology>
    </subcellularLocation>
</comment>
<feature type="transmembrane region" description="Helical" evidence="7">
    <location>
        <begin position="208"/>
        <end position="229"/>
    </location>
</feature>
<evidence type="ECO:0000256" key="6">
    <source>
        <dbReference type="ARBA" id="ARBA00023136"/>
    </source>
</evidence>
<gene>
    <name evidence="9" type="ORF">H1164_12365</name>
</gene>
<feature type="transmembrane region" description="Helical" evidence="7">
    <location>
        <begin position="241"/>
        <end position="262"/>
    </location>
</feature>
<evidence type="ECO:0000256" key="1">
    <source>
        <dbReference type="ARBA" id="ARBA00004651"/>
    </source>
</evidence>
<evidence type="ECO:0000313" key="10">
    <source>
        <dbReference type="Proteomes" id="UP000530514"/>
    </source>
</evidence>